<dbReference type="InterPro" id="IPR032421">
    <property type="entry name" value="PMT_4TMC"/>
</dbReference>
<evidence type="ECO:0000256" key="8">
    <source>
        <dbReference type="ARBA" id="ARBA00023136"/>
    </source>
</evidence>
<evidence type="ECO:0000256" key="3">
    <source>
        <dbReference type="ARBA" id="ARBA00007222"/>
    </source>
</evidence>
<dbReference type="PATRIC" id="fig|1328313.3.peg.367"/>
<keyword evidence="5 10" id="KW-0808">Transferase</keyword>
<dbReference type="Pfam" id="PF16192">
    <property type="entry name" value="PMT_4TMC"/>
    <property type="match status" value="1"/>
</dbReference>
<organism evidence="13 14">
    <name type="scientific">Catenovulum agarivorans DS-2</name>
    <dbReference type="NCBI Taxonomy" id="1328313"/>
    <lineage>
        <taxon>Bacteria</taxon>
        <taxon>Pseudomonadati</taxon>
        <taxon>Pseudomonadota</taxon>
        <taxon>Gammaproteobacteria</taxon>
        <taxon>Alteromonadales</taxon>
        <taxon>Alteromonadaceae</taxon>
        <taxon>Catenovulum</taxon>
    </lineage>
</organism>
<dbReference type="Pfam" id="PF02366">
    <property type="entry name" value="PMT"/>
    <property type="match status" value="1"/>
</dbReference>
<dbReference type="GO" id="GO:0012505">
    <property type="term" value="C:endomembrane system"/>
    <property type="evidence" value="ECO:0007669"/>
    <property type="project" value="UniProtKB-SubCell"/>
</dbReference>
<sequence>MTGKILLEFQTKMAPTRYILLYVGIAIAALAVRFYQLGDINKPVFDEIYFPKFAYHYIQQQPFFHSHPPLAKYTMQGAIALYHALPWVNEPALGTVDFSQLNPVSYRWGNATLGFFAAIFFAYSAWRLTKSHLFTVIVFAFVGLDGALIVSSRFGLSNVHIQFWGGLSVFLALLTVQTRNWLYPLLLGISLGCVACIKWSGLSYWAMSIALCSLIYLVKLLQVNLASNSWLKSGLIISSPMRKSLLPYLFCLTLIPALTYSVLWLPDLQLNTKFDFVQTHQQFFSYHNNRVAEDAHPYCSKWYSWPLMQRPISYHFEKLPINEQAQACYKNVHSFANPLLYWWSSFAVLFMCFYTVYKIRFDIKHRILTNELVTCGVILLGYFANWLPWALVSRCTFLYHYQSAAIFSFMSLAYLLCLLHKTNLRLTRVLFVIILVSIFLSFVYWLPFQLGIPLEKSAFYQRMWFNSWI</sequence>
<evidence type="ECO:0000313" key="13">
    <source>
        <dbReference type="EMBL" id="EWH11875.1"/>
    </source>
</evidence>
<evidence type="ECO:0000256" key="10">
    <source>
        <dbReference type="RuleBase" id="RU367007"/>
    </source>
</evidence>
<comment type="pathway">
    <text evidence="2 10">Protein modification; protein glycosylation.</text>
</comment>
<dbReference type="GO" id="GO:0005886">
    <property type="term" value="C:plasma membrane"/>
    <property type="evidence" value="ECO:0007669"/>
    <property type="project" value="UniProtKB-SubCell"/>
</dbReference>
<evidence type="ECO:0000256" key="6">
    <source>
        <dbReference type="ARBA" id="ARBA00022692"/>
    </source>
</evidence>
<dbReference type="PANTHER" id="PTHR10050">
    <property type="entry name" value="DOLICHYL-PHOSPHATE-MANNOSE--PROTEIN MANNOSYLTRANSFERASE"/>
    <property type="match status" value="1"/>
</dbReference>
<keyword evidence="8 10" id="KW-0472">Membrane</keyword>
<dbReference type="eggNOG" id="COG1928">
    <property type="taxonomic scope" value="Bacteria"/>
</dbReference>
<evidence type="ECO:0000313" key="14">
    <source>
        <dbReference type="Proteomes" id="UP000019276"/>
    </source>
</evidence>
<dbReference type="PANTHER" id="PTHR10050:SF46">
    <property type="entry name" value="PROTEIN O-MANNOSYL-TRANSFERASE 2"/>
    <property type="match status" value="1"/>
</dbReference>
<evidence type="ECO:0000256" key="5">
    <source>
        <dbReference type="ARBA" id="ARBA00022679"/>
    </source>
</evidence>
<comment type="caution">
    <text evidence="13">The sequence shown here is derived from an EMBL/GenBank/DDBJ whole genome shotgun (WGS) entry which is preliminary data.</text>
</comment>
<feature type="transmembrane region" description="Helical" evidence="10">
    <location>
        <begin position="245"/>
        <end position="265"/>
    </location>
</feature>
<evidence type="ECO:0000256" key="1">
    <source>
        <dbReference type="ARBA" id="ARBA00004127"/>
    </source>
</evidence>
<feature type="transmembrane region" description="Helical" evidence="10">
    <location>
        <begin position="339"/>
        <end position="357"/>
    </location>
</feature>
<dbReference type="RefSeq" id="WP_235188520.1">
    <property type="nucleotide sequence ID" value="NZ_ARZY01000002.1"/>
</dbReference>
<keyword evidence="6 10" id="KW-0812">Transmembrane</keyword>
<feature type="transmembrane region" description="Helical" evidence="10">
    <location>
        <begin position="18"/>
        <end position="35"/>
    </location>
</feature>
<reference evidence="13 14" key="1">
    <citation type="journal article" date="2014" name="Genome Announc.">
        <title>Draft Genome Sequence of the Agar-Degrading Bacterium Catenovulum sp. Strain DS-2, Isolated from Intestines of Haliotis diversicolor.</title>
        <authorList>
            <person name="Shan D."/>
            <person name="Li X."/>
            <person name="Gu Z."/>
            <person name="Wei G."/>
            <person name="Gao Z."/>
            <person name="Shao Z."/>
        </authorList>
    </citation>
    <scope>NUCLEOTIDE SEQUENCE [LARGE SCALE GENOMIC DNA]</scope>
    <source>
        <strain evidence="13 14">DS-2</strain>
    </source>
</reference>
<feature type="transmembrane region" description="Helical" evidence="10">
    <location>
        <begin position="181"/>
        <end position="200"/>
    </location>
</feature>
<dbReference type="AlphaFoldDB" id="W7R2L7"/>
<keyword evidence="10" id="KW-1003">Cell membrane</keyword>
<evidence type="ECO:0000256" key="9">
    <source>
        <dbReference type="ARBA" id="ARBA00093617"/>
    </source>
</evidence>
<feature type="transmembrane region" description="Helical" evidence="10">
    <location>
        <begin position="156"/>
        <end position="174"/>
    </location>
</feature>
<keyword evidence="14" id="KW-1185">Reference proteome</keyword>
<comment type="function">
    <text evidence="10">Protein O-mannosyltransferase that catalyzes the transfer of a single mannose residue from a polyprenol phospho-mannosyl lipidic donor to the hydroxyl group of selected serine and threonine residues in acceptor proteins.</text>
</comment>
<dbReference type="STRING" id="1328313.DS2_01778"/>
<keyword evidence="7 10" id="KW-1133">Transmembrane helix</keyword>
<feature type="transmembrane region" description="Helical" evidence="10">
    <location>
        <begin position="426"/>
        <end position="446"/>
    </location>
</feature>
<dbReference type="UniPathway" id="UPA00378"/>
<dbReference type="InterPro" id="IPR003342">
    <property type="entry name" value="ArnT-like_N"/>
</dbReference>
<evidence type="ECO:0000259" key="12">
    <source>
        <dbReference type="Pfam" id="PF16192"/>
    </source>
</evidence>
<feature type="domain" description="ArnT-like N-terminal" evidence="11">
    <location>
        <begin position="27"/>
        <end position="261"/>
    </location>
</feature>
<protein>
    <recommendedName>
        <fullName evidence="9 10">Polyprenol-phosphate-mannose--protein mannosyltransferase</fullName>
        <ecNumber evidence="10">2.4.1.-</ecNumber>
    </recommendedName>
</protein>
<name>W7R2L7_9ALTE</name>
<evidence type="ECO:0000256" key="4">
    <source>
        <dbReference type="ARBA" id="ARBA00022676"/>
    </source>
</evidence>
<dbReference type="Proteomes" id="UP000019276">
    <property type="component" value="Unassembled WGS sequence"/>
</dbReference>
<dbReference type="InterPro" id="IPR027005">
    <property type="entry name" value="PMT-like"/>
</dbReference>
<feature type="domain" description="Protein O-mannosyl-transferase C-terminal four TM" evidence="12">
    <location>
        <begin position="275"/>
        <end position="468"/>
    </location>
</feature>
<dbReference type="GO" id="GO:0004169">
    <property type="term" value="F:dolichyl-phosphate-mannose-protein mannosyltransferase activity"/>
    <property type="evidence" value="ECO:0007669"/>
    <property type="project" value="UniProtKB-UniRule"/>
</dbReference>
<keyword evidence="4 10" id="KW-0328">Glycosyltransferase</keyword>
<feature type="transmembrane region" description="Helical" evidence="10">
    <location>
        <begin position="108"/>
        <end position="126"/>
    </location>
</feature>
<evidence type="ECO:0000256" key="2">
    <source>
        <dbReference type="ARBA" id="ARBA00004922"/>
    </source>
</evidence>
<feature type="transmembrane region" description="Helical" evidence="10">
    <location>
        <begin position="206"/>
        <end position="225"/>
    </location>
</feature>
<feature type="transmembrane region" description="Helical" evidence="10">
    <location>
        <begin position="399"/>
        <end position="419"/>
    </location>
</feature>
<comment type="similarity">
    <text evidence="3 10">Belongs to the glycosyltransferase 39 family.</text>
</comment>
<comment type="subcellular location">
    <subcellularLocation>
        <location evidence="10">Cell membrane</location>
    </subcellularLocation>
    <subcellularLocation>
        <location evidence="1">Endomembrane system</location>
        <topology evidence="1">Multi-pass membrane protein</topology>
    </subcellularLocation>
</comment>
<gene>
    <name evidence="13" type="ORF">DS2_01778</name>
</gene>
<feature type="transmembrane region" description="Helical" evidence="10">
    <location>
        <begin position="133"/>
        <end position="150"/>
    </location>
</feature>
<evidence type="ECO:0000259" key="11">
    <source>
        <dbReference type="Pfam" id="PF02366"/>
    </source>
</evidence>
<feature type="transmembrane region" description="Helical" evidence="10">
    <location>
        <begin position="369"/>
        <end position="387"/>
    </location>
</feature>
<dbReference type="EC" id="2.4.1.-" evidence="10"/>
<dbReference type="EMBL" id="ARZY01000002">
    <property type="protein sequence ID" value="EWH11875.1"/>
    <property type="molecule type" value="Genomic_DNA"/>
</dbReference>
<evidence type="ECO:0000256" key="7">
    <source>
        <dbReference type="ARBA" id="ARBA00022989"/>
    </source>
</evidence>
<proteinExistence type="inferred from homology"/>
<accession>W7R2L7</accession>